<dbReference type="EMBL" id="CANHGI010000002">
    <property type="protein sequence ID" value="CAI5440943.1"/>
    <property type="molecule type" value="Genomic_DNA"/>
</dbReference>
<organism evidence="2 3">
    <name type="scientific">Caenorhabditis angaria</name>
    <dbReference type="NCBI Taxonomy" id="860376"/>
    <lineage>
        <taxon>Eukaryota</taxon>
        <taxon>Metazoa</taxon>
        <taxon>Ecdysozoa</taxon>
        <taxon>Nematoda</taxon>
        <taxon>Chromadorea</taxon>
        <taxon>Rhabditida</taxon>
        <taxon>Rhabditina</taxon>
        <taxon>Rhabditomorpha</taxon>
        <taxon>Rhabditoidea</taxon>
        <taxon>Rhabditidae</taxon>
        <taxon>Peloderinae</taxon>
        <taxon>Caenorhabditis</taxon>
    </lineage>
</organism>
<dbReference type="Pfam" id="PF00646">
    <property type="entry name" value="F-box"/>
    <property type="match status" value="1"/>
</dbReference>
<feature type="domain" description="F-box" evidence="1">
    <location>
        <begin position="20"/>
        <end position="60"/>
    </location>
</feature>
<accession>A0A9P1I9X1</accession>
<evidence type="ECO:0000313" key="3">
    <source>
        <dbReference type="Proteomes" id="UP001152747"/>
    </source>
</evidence>
<dbReference type="AlphaFoldDB" id="A0A9P1I9X1"/>
<evidence type="ECO:0000259" key="1">
    <source>
        <dbReference type="Pfam" id="PF00646"/>
    </source>
</evidence>
<dbReference type="InterPro" id="IPR001810">
    <property type="entry name" value="F-box_dom"/>
</dbReference>
<keyword evidence="3" id="KW-1185">Reference proteome</keyword>
<proteinExistence type="predicted"/>
<comment type="caution">
    <text evidence="2">The sequence shown here is derived from an EMBL/GenBank/DDBJ whole genome shotgun (WGS) entry which is preliminary data.</text>
</comment>
<name>A0A9P1I9X1_9PELO</name>
<gene>
    <name evidence="2" type="ORF">CAMP_LOCUS3580</name>
</gene>
<protein>
    <recommendedName>
        <fullName evidence="1">F-box domain-containing protein</fullName>
    </recommendedName>
</protein>
<dbReference type="Proteomes" id="UP001152747">
    <property type="component" value="Unassembled WGS sequence"/>
</dbReference>
<reference evidence="2" key="1">
    <citation type="submission" date="2022-11" db="EMBL/GenBank/DDBJ databases">
        <authorList>
            <person name="Kikuchi T."/>
        </authorList>
    </citation>
    <scope>NUCLEOTIDE SEQUENCE</scope>
    <source>
        <strain evidence="2">PS1010</strain>
    </source>
</reference>
<sequence length="375" mass="45760">MMRKILCAKRKKSTGAKLVWDNLPEKFKIQVIEYLDLASKARFSRCSKNCEIAVLGSKNYLKSIKFSEPCWDRFYQIRLEYFGNYSEVRMDYYDLHEEDEDDQVLYKIEFYIDDTLTYEWEIKHFDLNYPFQRFQKLIDNSKYLESIEFDYYKTLIYQNFKNMEKLQHLETLRIYDRRHQKEELCDNEFENFALVNNLRKNIICPIPSLNLRELLQITARKSRIYDVEITPKTLKSFILAVKDGKIDENIKKLRLDYHRDQEPWDPEVIFQTRKGKENLKVDVLNKETDPDLPDAIWFDLNIKGKPERYAKFRMTEKSFLMVIRLQEKREHYRWRAIEWRGEFENDDELDGDSYEERISEFDREEGVDERSDYEF</sequence>
<evidence type="ECO:0000313" key="2">
    <source>
        <dbReference type="EMBL" id="CAI5440943.1"/>
    </source>
</evidence>